<evidence type="ECO:0000256" key="1">
    <source>
        <dbReference type="SAM" id="Phobius"/>
    </source>
</evidence>
<sequence length="471" mass="53414">MQQLQHPVRSEKEHPSLTYKLTGYKRFLSFKRMLLIVTGLGMIGVLASLSSSQQISTILKHSFKQSISITRGPISFITQNGFVESAKSPVDPNPVHQTIIESSTMKSKDIEDFLSLRLLDHPLETDVLSKTLKSNEALILEAQRILLSMLRDLLGKARHVMLFEIATYSNKGDPAISVGEAMLLRKLNVTVVYYCETHHCTAESVERARKISESYEQDELVILMQGGGNLVGYHGMDIIRERVLDAFPTRTKVLFSQSIWLNKFNHQSLKHCQKIYSNRTNFVMFLRDRQSLGIAQENFKGIKHVLAPDMAFGIGMLPRQLPPAFDVIWLKRGDGESPGYTIDDLPKNISFTYHVSDYLGWKSNRGATDMETSFLIATAGLQFLQRGRVLITDRLHGHILSTLLNIPHVLLDNPPFLKLSSFHKTWTASQSNVVMVTDKHQAVREAQKLLERYDSVLPKVGPFMSKKIWEH</sequence>
<gene>
    <name evidence="4" type="primary">LOC101845634</name>
</gene>
<keyword evidence="4" id="KW-0808">Transferase</keyword>
<dbReference type="InterPro" id="IPR007345">
    <property type="entry name" value="Polysacch_pyruvyl_Trfase"/>
</dbReference>
<feature type="domain" description="Polysaccharide pyruvyl transferase" evidence="2">
    <location>
        <begin position="170"/>
        <end position="413"/>
    </location>
</feature>
<evidence type="ECO:0000313" key="4">
    <source>
        <dbReference type="RefSeq" id="XP_005103733.1"/>
    </source>
</evidence>
<proteinExistence type="predicted"/>
<dbReference type="Pfam" id="PF04230">
    <property type="entry name" value="PS_pyruv_trans"/>
    <property type="match status" value="1"/>
</dbReference>
<organism evidence="3 4">
    <name type="scientific">Aplysia californica</name>
    <name type="common">California sea hare</name>
    <dbReference type="NCBI Taxonomy" id="6500"/>
    <lineage>
        <taxon>Eukaryota</taxon>
        <taxon>Metazoa</taxon>
        <taxon>Spiralia</taxon>
        <taxon>Lophotrochozoa</taxon>
        <taxon>Mollusca</taxon>
        <taxon>Gastropoda</taxon>
        <taxon>Heterobranchia</taxon>
        <taxon>Euthyneura</taxon>
        <taxon>Tectipleura</taxon>
        <taxon>Aplysiida</taxon>
        <taxon>Aplysioidea</taxon>
        <taxon>Aplysiidae</taxon>
        <taxon>Aplysia</taxon>
    </lineage>
</organism>
<dbReference type="GeneID" id="101845634"/>
<evidence type="ECO:0000313" key="3">
    <source>
        <dbReference type="Proteomes" id="UP000694888"/>
    </source>
</evidence>
<protein>
    <submittedName>
        <fullName evidence="4">Pyruvyl transferase 1</fullName>
    </submittedName>
</protein>
<dbReference type="GO" id="GO:0016740">
    <property type="term" value="F:transferase activity"/>
    <property type="evidence" value="ECO:0007669"/>
    <property type="project" value="UniProtKB-KW"/>
</dbReference>
<evidence type="ECO:0000259" key="2">
    <source>
        <dbReference type="Pfam" id="PF04230"/>
    </source>
</evidence>
<name>A0ABM0JXB2_APLCA</name>
<keyword evidence="1" id="KW-1133">Transmembrane helix</keyword>
<reference evidence="4" key="1">
    <citation type="submission" date="2025-08" db="UniProtKB">
        <authorList>
            <consortium name="RefSeq"/>
        </authorList>
    </citation>
    <scope>IDENTIFICATION</scope>
</reference>
<keyword evidence="1" id="KW-0472">Membrane</keyword>
<keyword evidence="1" id="KW-0812">Transmembrane</keyword>
<accession>A0ABM0JXB2</accession>
<dbReference type="RefSeq" id="XP_005103733.1">
    <property type="nucleotide sequence ID" value="XM_005103676.3"/>
</dbReference>
<keyword evidence="3" id="KW-1185">Reference proteome</keyword>
<feature type="transmembrane region" description="Helical" evidence="1">
    <location>
        <begin position="33"/>
        <end position="51"/>
    </location>
</feature>
<dbReference type="Proteomes" id="UP000694888">
    <property type="component" value="Unplaced"/>
</dbReference>